<dbReference type="PANTHER" id="PTHR23322:SF55">
    <property type="entry name" value="PLANT UBX DOMAIN-CONTAINING PROTEIN 9"/>
    <property type="match status" value="1"/>
</dbReference>
<protein>
    <recommendedName>
        <fullName evidence="4">UBX domain-containing protein</fullName>
    </recommendedName>
</protein>
<accession>A0ABR2EEQ3</accession>
<name>A0ABR2EEQ3_9ROSI</name>
<evidence type="ECO:0008006" key="4">
    <source>
        <dbReference type="Google" id="ProtNLM"/>
    </source>
</evidence>
<sequence length="108" mass="12196">MIALKKAENHSLKEEESFIRKPEGEEVNKLKKTKMTSLPPDPTRDDENAITILVRMPDGVRHGCRFCRSDKLHVRPYPSRAFGAAVCSLSLNQLGLTGKQEALFLEFI</sequence>
<dbReference type="PANTHER" id="PTHR23322">
    <property type="entry name" value="FAS-ASSOCIATED PROTEIN"/>
    <property type="match status" value="1"/>
</dbReference>
<dbReference type="Proteomes" id="UP001472677">
    <property type="component" value="Unassembled WGS sequence"/>
</dbReference>
<dbReference type="SUPFAM" id="SSF54236">
    <property type="entry name" value="Ubiquitin-like"/>
    <property type="match status" value="1"/>
</dbReference>
<proteinExistence type="predicted"/>
<evidence type="ECO:0000256" key="1">
    <source>
        <dbReference type="SAM" id="MobiDB-lite"/>
    </source>
</evidence>
<comment type="caution">
    <text evidence="2">The sequence shown here is derived from an EMBL/GenBank/DDBJ whole genome shotgun (WGS) entry which is preliminary data.</text>
</comment>
<gene>
    <name evidence="2" type="ORF">V6N12_010024</name>
</gene>
<dbReference type="EMBL" id="JBBPBM010000016">
    <property type="protein sequence ID" value="KAK8557800.1"/>
    <property type="molecule type" value="Genomic_DNA"/>
</dbReference>
<evidence type="ECO:0000313" key="3">
    <source>
        <dbReference type="Proteomes" id="UP001472677"/>
    </source>
</evidence>
<dbReference type="InterPro" id="IPR050730">
    <property type="entry name" value="UBX_domain-protein"/>
</dbReference>
<feature type="compositionally biased region" description="Basic and acidic residues" evidence="1">
    <location>
        <begin position="1"/>
        <end position="29"/>
    </location>
</feature>
<reference evidence="2 3" key="1">
    <citation type="journal article" date="2024" name="G3 (Bethesda)">
        <title>Genome assembly of Hibiscus sabdariffa L. provides insights into metabolisms of medicinal natural products.</title>
        <authorList>
            <person name="Kim T."/>
        </authorList>
    </citation>
    <scope>NUCLEOTIDE SEQUENCE [LARGE SCALE GENOMIC DNA]</scope>
    <source>
        <strain evidence="2">TK-2024</strain>
        <tissue evidence="2">Old leaves</tissue>
    </source>
</reference>
<dbReference type="InterPro" id="IPR029071">
    <property type="entry name" value="Ubiquitin-like_domsf"/>
</dbReference>
<keyword evidence="3" id="KW-1185">Reference proteome</keyword>
<feature type="region of interest" description="Disordered" evidence="1">
    <location>
        <begin position="1"/>
        <end position="46"/>
    </location>
</feature>
<organism evidence="2 3">
    <name type="scientific">Hibiscus sabdariffa</name>
    <name type="common">roselle</name>
    <dbReference type="NCBI Taxonomy" id="183260"/>
    <lineage>
        <taxon>Eukaryota</taxon>
        <taxon>Viridiplantae</taxon>
        <taxon>Streptophyta</taxon>
        <taxon>Embryophyta</taxon>
        <taxon>Tracheophyta</taxon>
        <taxon>Spermatophyta</taxon>
        <taxon>Magnoliopsida</taxon>
        <taxon>eudicotyledons</taxon>
        <taxon>Gunneridae</taxon>
        <taxon>Pentapetalae</taxon>
        <taxon>rosids</taxon>
        <taxon>malvids</taxon>
        <taxon>Malvales</taxon>
        <taxon>Malvaceae</taxon>
        <taxon>Malvoideae</taxon>
        <taxon>Hibiscus</taxon>
    </lineage>
</organism>
<evidence type="ECO:0000313" key="2">
    <source>
        <dbReference type="EMBL" id="KAK8557800.1"/>
    </source>
</evidence>